<evidence type="ECO:0000313" key="8">
    <source>
        <dbReference type="Proteomes" id="UP000001989"/>
    </source>
</evidence>
<organism evidence="7 8">
    <name type="scientific">Rhizorhabdus wittichii (strain DSM 6014 / CCUG 31198 / JCM 15750 / NBRC 105917 / EY 4224 / RW1)</name>
    <name type="common">Sphingomonas wittichii</name>
    <dbReference type="NCBI Taxonomy" id="392499"/>
    <lineage>
        <taxon>Bacteria</taxon>
        <taxon>Pseudomonadati</taxon>
        <taxon>Pseudomonadota</taxon>
        <taxon>Alphaproteobacteria</taxon>
        <taxon>Sphingomonadales</taxon>
        <taxon>Sphingomonadaceae</taxon>
        <taxon>Rhizorhabdus</taxon>
    </lineage>
</organism>
<evidence type="ECO:0000256" key="4">
    <source>
        <dbReference type="ARBA" id="ARBA00023136"/>
    </source>
</evidence>
<feature type="transmembrane region" description="Helical" evidence="6">
    <location>
        <begin position="69"/>
        <end position="89"/>
    </location>
</feature>
<dbReference type="KEGG" id="swi:Swit_2548"/>
<dbReference type="Gene3D" id="1.20.1550.10">
    <property type="entry name" value="DsbB-like"/>
    <property type="match status" value="1"/>
</dbReference>
<keyword evidence="2 6" id="KW-0812">Transmembrane</keyword>
<dbReference type="GO" id="GO:0016020">
    <property type="term" value="C:membrane"/>
    <property type="evidence" value="ECO:0007669"/>
    <property type="project" value="UniProtKB-SubCell"/>
</dbReference>
<dbReference type="GO" id="GO:0015035">
    <property type="term" value="F:protein-disulfide reductase activity"/>
    <property type="evidence" value="ECO:0007669"/>
    <property type="project" value="InterPro"/>
</dbReference>
<dbReference type="GO" id="GO:0006457">
    <property type="term" value="P:protein folding"/>
    <property type="evidence" value="ECO:0007669"/>
    <property type="project" value="InterPro"/>
</dbReference>
<feature type="transmembrane region" description="Helical" evidence="6">
    <location>
        <begin position="125"/>
        <end position="147"/>
    </location>
</feature>
<proteinExistence type="predicted"/>
<evidence type="ECO:0000256" key="5">
    <source>
        <dbReference type="SAM" id="MobiDB-lite"/>
    </source>
</evidence>
<accession>A0A9J9HC85</accession>
<dbReference type="Proteomes" id="UP000001989">
    <property type="component" value="Chromosome"/>
</dbReference>
<comment type="subcellular location">
    <subcellularLocation>
        <location evidence="1">Membrane</location>
        <topology evidence="1">Multi-pass membrane protein</topology>
    </subcellularLocation>
</comment>
<evidence type="ECO:0000313" key="7">
    <source>
        <dbReference type="EMBL" id="ABQ68907.1"/>
    </source>
</evidence>
<evidence type="ECO:0000256" key="6">
    <source>
        <dbReference type="SAM" id="Phobius"/>
    </source>
</evidence>
<dbReference type="InterPro" id="IPR003752">
    <property type="entry name" value="DiS_bond_form_DsbB/BdbC"/>
</dbReference>
<evidence type="ECO:0000256" key="1">
    <source>
        <dbReference type="ARBA" id="ARBA00004141"/>
    </source>
</evidence>
<keyword evidence="3 6" id="KW-1133">Transmembrane helix</keyword>
<keyword evidence="8" id="KW-1185">Reference proteome</keyword>
<feature type="region of interest" description="Disordered" evidence="5">
    <location>
        <begin position="1"/>
        <end position="53"/>
    </location>
</feature>
<dbReference type="EMBL" id="CP000699">
    <property type="protein sequence ID" value="ABQ68907.1"/>
    <property type="molecule type" value="Genomic_DNA"/>
</dbReference>
<keyword evidence="4 6" id="KW-0472">Membrane</keyword>
<dbReference type="SUPFAM" id="SSF158442">
    <property type="entry name" value="DsbB-like"/>
    <property type="match status" value="1"/>
</dbReference>
<evidence type="ECO:0000256" key="2">
    <source>
        <dbReference type="ARBA" id="ARBA00022692"/>
    </source>
</evidence>
<name>A0A9J9HC85_RHIWR</name>
<sequence length="217" mass="22631">MISPPCKGGVRGGSRRRGARRPSAEFLGTTGQGSPESSSGSPPTPCPSLEREGGSAIPAPMTGFAQARLAALLLPSALMLGALGSQFIGGLFPCEMCHWQRWPHEAAIALALFAFPLGDKRSGRIVLALAIVAILISGAIGVFHAGVEYHWWQGITRCSAPPSGGSEGDLLAQIMATPMIQCDVPQWTLFGISLAGFNAIFSILGGLGAIALWKRKP</sequence>
<gene>
    <name evidence="7" type="ordered locus">Swit_2548</name>
</gene>
<feature type="compositionally biased region" description="Low complexity" evidence="5">
    <location>
        <begin position="28"/>
        <end position="41"/>
    </location>
</feature>
<dbReference type="InterPro" id="IPR023380">
    <property type="entry name" value="DsbB-like_sf"/>
</dbReference>
<protein>
    <submittedName>
        <fullName evidence="7">Disulfide bond formation protein DsbB-like protein</fullName>
    </submittedName>
</protein>
<dbReference type="Pfam" id="PF02600">
    <property type="entry name" value="DsbB"/>
    <property type="match status" value="1"/>
</dbReference>
<reference evidence="7 8" key="1">
    <citation type="journal article" date="2010" name="J. Bacteriol.">
        <title>Genome sequence of the dioxin-mineralizing bacterium Sphingomonas wittichii RW1.</title>
        <authorList>
            <person name="Miller T.R."/>
            <person name="Delcher A.L."/>
            <person name="Salzberg S.L."/>
            <person name="Saunders E."/>
            <person name="Detter J.C."/>
            <person name="Halden R.U."/>
        </authorList>
    </citation>
    <scope>NUCLEOTIDE SEQUENCE [LARGE SCALE GENOMIC DNA]</scope>
    <source>
        <strain evidence="8">DSM 6014 / CCUG 31198 / JCM 15750 / NBRC 105917 / EY 4224 / RW1</strain>
    </source>
</reference>
<evidence type="ECO:0000256" key="3">
    <source>
        <dbReference type="ARBA" id="ARBA00022989"/>
    </source>
</evidence>
<dbReference type="AlphaFoldDB" id="A0A9J9HC85"/>
<feature type="transmembrane region" description="Helical" evidence="6">
    <location>
        <begin position="187"/>
        <end position="213"/>
    </location>
</feature>
<feature type="transmembrane region" description="Helical" evidence="6">
    <location>
        <begin position="101"/>
        <end position="118"/>
    </location>
</feature>